<accession>C6SH68</accession>
<reference evidence="1" key="1">
    <citation type="journal article" date="2008" name="Proc. Natl. Acad. Sci. U.S.A.">
        <title>Whole-genome comparison of disease and carriage strains provides insights into virulence evolution in Neisseria meningitidis.</title>
        <authorList>
            <person name="Schoen C."/>
            <person name="Blom J."/>
            <person name="Claus H."/>
            <person name="Schramm-Glueck A."/>
            <person name="Brandt P."/>
            <person name="Mueller T."/>
            <person name="Goesmann A."/>
            <person name="Joseph B."/>
            <person name="Konietzny S."/>
            <person name="Kurzai O."/>
            <person name="Schmitt C."/>
            <person name="Friedrich T."/>
            <person name="Linke B."/>
            <person name="Vogel U."/>
            <person name="Frosch M."/>
        </authorList>
    </citation>
    <scope>NUCLEOTIDE SEQUENCE</scope>
    <source>
        <strain evidence="1">Alpha275</strain>
    </source>
</reference>
<gene>
    <name evidence="1" type="ORF">NMW_0286</name>
</gene>
<name>C6SH68_NEIME</name>
<protein>
    <submittedName>
        <fullName evidence="1">Uncharacterized protein</fullName>
    </submittedName>
</protein>
<evidence type="ECO:0000313" key="1">
    <source>
        <dbReference type="EMBL" id="CBA04702.1"/>
    </source>
</evidence>
<sequence>MRTSVRKDKKPSAVIPYRRESDPLKFGCFK</sequence>
<organism evidence="1">
    <name type="scientific">Neisseria meningitidis alpha275</name>
    <dbReference type="NCBI Taxonomy" id="295996"/>
    <lineage>
        <taxon>Bacteria</taxon>
        <taxon>Pseudomonadati</taxon>
        <taxon>Pseudomonadota</taxon>
        <taxon>Betaproteobacteria</taxon>
        <taxon>Neisseriales</taxon>
        <taxon>Neisseriaceae</taxon>
        <taxon>Neisseria</taxon>
    </lineage>
</organism>
<dbReference type="EMBL" id="AM889138">
    <property type="protein sequence ID" value="CBA04702.1"/>
    <property type="molecule type" value="Genomic_DNA"/>
</dbReference>
<proteinExistence type="predicted"/>
<dbReference type="AlphaFoldDB" id="C6SH68"/>